<dbReference type="Pfam" id="PF03695">
    <property type="entry name" value="UPF0149"/>
    <property type="match status" value="1"/>
</dbReference>
<dbReference type="Gene3D" id="1.20.120.740">
    <property type="entry name" value="YgfB uncharacterised protein family UPF0149, PF03695"/>
    <property type="match status" value="1"/>
</dbReference>
<proteinExistence type="predicted"/>
<sequence length="233" mass="25424">MNDSTADTPETAPLIDDERLDALFEFLDGERVSEEALDLFAAHGLITALAIAPLEHDADRRHALVLESEPEWQDDAERQSVLGALDDMHRGARELLENGLIPDLPFDLEFDADDIGEEMHPIRLWCAGFMAGVFNDEQAWFGEQEAAAAELLLPFMTLSGLFDDEDPELAAAGHEPRSASALAGQLPELTLDLFLLYRAPPEKPAAASGSDKSNRKAGSPGHGGKKRGGRRRQ</sequence>
<name>A0ABV6G2A5_9GAMM</name>
<dbReference type="NCBIfam" id="TIGR02292">
    <property type="entry name" value="ygfB_yecA"/>
    <property type="match status" value="1"/>
</dbReference>
<dbReference type="SUPFAM" id="SSF101327">
    <property type="entry name" value="YgfB-like"/>
    <property type="match status" value="1"/>
</dbReference>
<feature type="region of interest" description="Disordered" evidence="1">
    <location>
        <begin position="202"/>
        <end position="233"/>
    </location>
</feature>
<accession>A0ABV6G2A5</accession>
<gene>
    <name evidence="2" type="ORF">ACFFHW_07040</name>
</gene>
<reference evidence="2 3" key="1">
    <citation type="submission" date="2024-09" db="EMBL/GenBank/DDBJ databases">
        <authorList>
            <person name="Sun Q."/>
            <person name="Mori K."/>
        </authorList>
    </citation>
    <scope>NUCLEOTIDE SEQUENCE [LARGE SCALE GENOMIC DNA]</scope>
    <source>
        <strain evidence="2 3">CCM 7415</strain>
    </source>
</reference>
<dbReference type="Proteomes" id="UP001589814">
    <property type="component" value="Unassembled WGS sequence"/>
</dbReference>
<evidence type="ECO:0000313" key="2">
    <source>
        <dbReference type="EMBL" id="MFC0267746.1"/>
    </source>
</evidence>
<protein>
    <submittedName>
        <fullName evidence="2">YecA family protein</fullName>
    </submittedName>
</protein>
<dbReference type="InterPro" id="IPR011978">
    <property type="entry name" value="YgfB-like"/>
</dbReference>
<keyword evidence="3" id="KW-1185">Reference proteome</keyword>
<dbReference type="EMBL" id="JBHLVX010000023">
    <property type="protein sequence ID" value="MFC0267746.1"/>
    <property type="molecule type" value="Genomic_DNA"/>
</dbReference>
<comment type="caution">
    <text evidence="2">The sequence shown here is derived from an EMBL/GenBank/DDBJ whole genome shotgun (WGS) entry which is preliminary data.</text>
</comment>
<dbReference type="RefSeq" id="WP_019951714.1">
    <property type="nucleotide sequence ID" value="NZ_JBHLVX010000023.1"/>
</dbReference>
<dbReference type="InterPro" id="IPR036255">
    <property type="entry name" value="YgfB-like_sf"/>
</dbReference>
<feature type="compositionally biased region" description="Basic residues" evidence="1">
    <location>
        <begin position="223"/>
        <end position="233"/>
    </location>
</feature>
<organism evidence="2 3">
    <name type="scientific">Kushneria aurantia</name>
    <dbReference type="NCBI Taxonomy" id="504092"/>
    <lineage>
        <taxon>Bacteria</taxon>
        <taxon>Pseudomonadati</taxon>
        <taxon>Pseudomonadota</taxon>
        <taxon>Gammaproteobacteria</taxon>
        <taxon>Oceanospirillales</taxon>
        <taxon>Halomonadaceae</taxon>
        <taxon>Kushneria</taxon>
    </lineage>
</organism>
<evidence type="ECO:0000313" key="3">
    <source>
        <dbReference type="Proteomes" id="UP001589814"/>
    </source>
</evidence>
<evidence type="ECO:0000256" key="1">
    <source>
        <dbReference type="SAM" id="MobiDB-lite"/>
    </source>
</evidence>